<feature type="region of interest" description="Disordered" evidence="1">
    <location>
        <begin position="246"/>
        <end position="266"/>
    </location>
</feature>
<reference evidence="2" key="1">
    <citation type="submission" date="2023-10" db="EMBL/GenBank/DDBJ databases">
        <authorList>
            <person name="Chen Y."/>
            <person name="Shah S."/>
            <person name="Dougan E. K."/>
            <person name="Thang M."/>
            <person name="Chan C."/>
        </authorList>
    </citation>
    <scope>NUCLEOTIDE SEQUENCE [LARGE SCALE GENOMIC DNA]</scope>
</reference>
<evidence type="ECO:0000313" key="2">
    <source>
        <dbReference type="EMBL" id="CAK0814603.1"/>
    </source>
</evidence>
<dbReference type="Proteomes" id="UP001189429">
    <property type="component" value="Unassembled WGS sequence"/>
</dbReference>
<name>A0ABN9R9Y9_9DINO</name>
<accession>A0ABN9R9Y9</accession>
<protein>
    <submittedName>
        <fullName evidence="2">Uncharacterized protein</fullName>
    </submittedName>
</protein>
<evidence type="ECO:0000256" key="1">
    <source>
        <dbReference type="SAM" id="MobiDB-lite"/>
    </source>
</evidence>
<evidence type="ECO:0000313" key="3">
    <source>
        <dbReference type="Proteomes" id="UP001189429"/>
    </source>
</evidence>
<sequence length="266" mass="28512">ASVAAQQMSDVKSAAYQIQRLGYKVGSIIKPRKAGQNSSACALWIIKEIGEAIATKAPTGVHANGEPLALALGNLKDLRVPATAKPQEVLTFSNMLPSPNTSWRIEHVKSQICLCLTAASEESETKFAGLKIYTNPFALQALQDFDPNALAMSPAVDLGALMSKPPTAPHLMPQFVTGKQSGQNFVSTFFCVPTDKSPNMSRVKASCDIQLTMHPGDTPEHFAIQLPVLKNTAKVKAGTFLSQGCAQKRTRVGPDVNEQSPAKRGR</sequence>
<dbReference type="EMBL" id="CAUYUJ010005689">
    <property type="protein sequence ID" value="CAK0814603.1"/>
    <property type="molecule type" value="Genomic_DNA"/>
</dbReference>
<proteinExistence type="predicted"/>
<organism evidence="2 3">
    <name type="scientific">Prorocentrum cordatum</name>
    <dbReference type="NCBI Taxonomy" id="2364126"/>
    <lineage>
        <taxon>Eukaryota</taxon>
        <taxon>Sar</taxon>
        <taxon>Alveolata</taxon>
        <taxon>Dinophyceae</taxon>
        <taxon>Prorocentrales</taxon>
        <taxon>Prorocentraceae</taxon>
        <taxon>Prorocentrum</taxon>
    </lineage>
</organism>
<gene>
    <name evidence="2" type="ORF">PCOR1329_LOCUS18168</name>
</gene>
<feature type="non-terminal residue" evidence="2">
    <location>
        <position position="1"/>
    </location>
</feature>
<comment type="caution">
    <text evidence="2">The sequence shown here is derived from an EMBL/GenBank/DDBJ whole genome shotgun (WGS) entry which is preliminary data.</text>
</comment>
<keyword evidence="3" id="KW-1185">Reference proteome</keyword>